<name>A0A1G8PQH6_9NOCA</name>
<dbReference type="RefSeq" id="WP_072739482.1">
    <property type="nucleotide sequence ID" value="NZ_CP048813.1"/>
</dbReference>
<dbReference type="OrthoDB" id="5517693at2"/>
<dbReference type="InterPro" id="IPR025159">
    <property type="entry name" value="AbiEi_N"/>
</dbReference>
<dbReference type="AlphaFoldDB" id="A0A1G8PQH6"/>
<evidence type="ECO:0000313" key="2">
    <source>
        <dbReference type="EMBL" id="SDI94717.1"/>
    </source>
</evidence>
<evidence type="ECO:0000259" key="1">
    <source>
        <dbReference type="Pfam" id="PF13338"/>
    </source>
</evidence>
<organism evidence="2 3">
    <name type="scientific">Rhodococcus triatomae</name>
    <dbReference type="NCBI Taxonomy" id="300028"/>
    <lineage>
        <taxon>Bacteria</taxon>
        <taxon>Bacillati</taxon>
        <taxon>Actinomycetota</taxon>
        <taxon>Actinomycetes</taxon>
        <taxon>Mycobacteriales</taxon>
        <taxon>Nocardiaceae</taxon>
        <taxon>Rhodococcus</taxon>
    </lineage>
</organism>
<protein>
    <submittedName>
        <fullName evidence="2">Transcriptional regulator, AbiEi antitoxin, Type IV TA system</fullName>
    </submittedName>
</protein>
<reference evidence="2 3" key="1">
    <citation type="submission" date="2016-10" db="EMBL/GenBank/DDBJ databases">
        <authorList>
            <person name="de Groot N.N."/>
        </authorList>
    </citation>
    <scope>NUCLEOTIDE SEQUENCE [LARGE SCALE GENOMIC DNA]</scope>
    <source>
        <strain evidence="2 3">DSM 44892</strain>
    </source>
</reference>
<dbReference type="Proteomes" id="UP000183263">
    <property type="component" value="Unassembled WGS sequence"/>
</dbReference>
<dbReference type="Pfam" id="PF13338">
    <property type="entry name" value="AbiEi_4"/>
    <property type="match status" value="1"/>
</dbReference>
<keyword evidence="3" id="KW-1185">Reference proteome</keyword>
<evidence type="ECO:0000313" key="3">
    <source>
        <dbReference type="Proteomes" id="UP000183263"/>
    </source>
</evidence>
<gene>
    <name evidence="2" type="ORF">SAMN05444695_113107</name>
</gene>
<dbReference type="EMBL" id="FNDN01000013">
    <property type="protein sequence ID" value="SDI94717.1"/>
    <property type="molecule type" value="Genomic_DNA"/>
</dbReference>
<proteinExistence type="predicted"/>
<accession>A0A1G8PQH6</accession>
<feature type="domain" description="AbiEi antitoxin N-terminal" evidence="1">
    <location>
        <begin position="5"/>
        <end position="40"/>
    </location>
</feature>
<sequence>MGEPSIITRESARSRGLSDREIRRLVDSGTWVRVIRGVYVPRSAYTALDVVERHRLLCEATVSVGGDLVLSHVSAAILHGFTVWNVPLERAHVIRDKPTGNSISNSRIVHAGRLAPGDVTDLRGTAVTTPARTVADLAATLPFEQALVIGDHALRTAHLVPEDIAHALHPSHPGSRKACRVARFLEPGSESVGESRSRAAFIREQLPLPVTQADVFDAAGNHLGRVDFLWKEDGVIGEFDGRIKYGRLVPEGSTPEDVLWAEKRREDALRAAGWQIVRWTWDDLSNTDELTARIRAALLRGRQAAAPAGRVRYSGRQSSSSGIPGGVKPRT</sequence>